<organism evidence="8 9">
    <name type="scientific">Heyndrickxia vini</name>
    <dbReference type="NCBI Taxonomy" id="1476025"/>
    <lineage>
        <taxon>Bacteria</taxon>
        <taxon>Bacillati</taxon>
        <taxon>Bacillota</taxon>
        <taxon>Bacilli</taxon>
        <taxon>Bacillales</taxon>
        <taxon>Bacillaceae</taxon>
        <taxon>Heyndrickxia</taxon>
    </lineage>
</organism>
<keyword evidence="3" id="KW-0378">Hydrolase</keyword>
<dbReference type="CDD" id="cd18808">
    <property type="entry name" value="SF1_C_Upf1"/>
    <property type="match status" value="1"/>
</dbReference>
<dbReference type="InterPro" id="IPR041677">
    <property type="entry name" value="DNA2/NAM7_AAA_11"/>
</dbReference>
<comment type="similarity">
    <text evidence="1">Belongs to the DNA2/NAM7 helicase family.</text>
</comment>
<dbReference type="InterPro" id="IPR027417">
    <property type="entry name" value="P-loop_NTPase"/>
</dbReference>
<dbReference type="SUPFAM" id="SSF52540">
    <property type="entry name" value="P-loop containing nucleoside triphosphate hydrolases"/>
    <property type="match status" value="1"/>
</dbReference>
<keyword evidence="4" id="KW-0347">Helicase</keyword>
<evidence type="ECO:0000256" key="1">
    <source>
        <dbReference type="ARBA" id="ARBA00007913"/>
    </source>
</evidence>
<protein>
    <submittedName>
        <fullName evidence="8">AAA family ATPase</fullName>
    </submittedName>
</protein>
<dbReference type="RefSeq" id="WP_202780484.1">
    <property type="nucleotide sequence ID" value="NZ_CP065425.1"/>
</dbReference>
<dbReference type="PANTHER" id="PTHR43788">
    <property type="entry name" value="DNA2/NAM7 HELICASE FAMILY MEMBER"/>
    <property type="match status" value="1"/>
</dbReference>
<name>A0ABX7E633_9BACI</name>
<feature type="domain" description="DNA2/NAM7 helicase-like C-terminal" evidence="7">
    <location>
        <begin position="399"/>
        <end position="584"/>
    </location>
</feature>
<dbReference type="Proteomes" id="UP000595691">
    <property type="component" value="Chromosome"/>
</dbReference>
<evidence type="ECO:0000259" key="7">
    <source>
        <dbReference type="Pfam" id="PF13087"/>
    </source>
</evidence>
<dbReference type="Pfam" id="PF13086">
    <property type="entry name" value="AAA_11"/>
    <property type="match status" value="1"/>
</dbReference>
<dbReference type="EMBL" id="CP065425">
    <property type="protein sequence ID" value="QQZ11214.1"/>
    <property type="molecule type" value="Genomic_DNA"/>
</dbReference>
<evidence type="ECO:0000259" key="6">
    <source>
        <dbReference type="Pfam" id="PF13086"/>
    </source>
</evidence>
<dbReference type="Pfam" id="PF13087">
    <property type="entry name" value="AAA_12"/>
    <property type="match status" value="1"/>
</dbReference>
<evidence type="ECO:0000313" key="9">
    <source>
        <dbReference type="Proteomes" id="UP000595691"/>
    </source>
</evidence>
<keyword evidence="2" id="KW-0547">Nucleotide-binding</keyword>
<proteinExistence type="inferred from homology"/>
<evidence type="ECO:0000256" key="3">
    <source>
        <dbReference type="ARBA" id="ARBA00022801"/>
    </source>
</evidence>
<evidence type="ECO:0000256" key="2">
    <source>
        <dbReference type="ARBA" id="ARBA00022741"/>
    </source>
</evidence>
<dbReference type="PANTHER" id="PTHR43788:SF8">
    <property type="entry name" value="DNA-BINDING PROTEIN SMUBP-2"/>
    <property type="match status" value="1"/>
</dbReference>
<dbReference type="Gene3D" id="3.40.50.300">
    <property type="entry name" value="P-loop containing nucleotide triphosphate hydrolases"/>
    <property type="match status" value="2"/>
</dbReference>
<dbReference type="InterPro" id="IPR047187">
    <property type="entry name" value="SF1_C_Upf1"/>
</dbReference>
<gene>
    <name evidence="8" type="ORF">I5776_10140</name>
</gene>
<feature type="domain" description="DNA2/NAM7 helicase helicase" evidence="6">
    <location>
        <begin position="155"/>
        <end position="368"/>
    </location>
</feature>
<accession>A0ABX7E633</accession>
<evidence type="ECO:0000256" key="4">
    <source>
        <dbReference type="ARBA" id="ARBA00022806"/>
    </source>
</evidence>
<evidence type="ECO:0000313" key="8">
    <source>
        <dbReference type="EMBL" id="QQZ11214.1"/>
    </source>
</evidence>
<dbReference type="InterPro" id="IPR041679">
    <property type="entry name" value="DNA2/NAM7-like_C"/>
</dbReference>
<dbReference type="InterPro" id="IPR050534">
    <property type="entry name" value="Coronavir_polyprotein_1ab"/>
</dbReference>
<evidence type="ECO:0000256" key="5">
    <source>
        <dbReference type="ARBA" id="ARBA00022840"/>
    </source>
</evidence>
<sequence length="749" mass="87037">MTINTKQLIKEWQHALQLEIQHLKKFGSTKYQLSNGFLVSNDNEYTYYFETPASLKIPIGSTVRLEWEKNKYSGKILSSEGKNMIINFEKYIGDLIGMAFLYHDPWELLEQLIHRLDEVKKSKRKRARIKQVMEPVSPIKHPTNNIKSNIHELVLRSKYNPVTFVWGPPGTGKTYTLARVAANKYFKEKKVLILSHSNQAVDVLMNEVLLFVQQKNRFVEGDIIRFGMGGNMREETQLTTMHLLEKREPSLFEKKQQYSIRKNEIKKDLGESFSNRDTDKLLELEGKLAKVLEKIRRKEIEYVKEAKIIGTTLTKAAGDPAIYEQEYDLIIIDEASMAYVPQITFASTLAKRVIVCGDFKQLPPIASSRHSFVNKWLKEDIFHKANVVYTNSDDQLHPHLFLLKEQRRMHPDISAFTNRYIYKSLVGDHDKVRDLRNSITQKLPFANRASILLDTSFSGAYCINERISKSKINPFHLLLSFQLIHEAVVSGISSIGFVTPYRAQATLMDQLLMDLYPLEMQNRDIVSATVHRFQGSEKDVILFDSVDGPPQIRPSMLLSGRESERLINVAMTRAKGKFIHIADKDFIRHHVYQNKTIRQLVDHQNRLHQTISLNAIGKWVRHSHPNLMWIYARKLESVFTDIHSAQESIIISLPEHAILSKQWNDVFKNRTKKVKLIIISMKDFRNLQPSKQIKEHIPFPFIIIDRKVFWLGQPLEAMIYNKPPYIASRLESNLFIEYFIKQLPLNRVI</sequence>
<reference evidence="8 9" key="1">
    <citation type="submission" date="2020-11" db="EMBL/GenBank/DDBJ databases">
        <title>Taxonomic evaluation of the Bacillus sporothermodurans group of bacteria based on whole genome sequences.</title>
        <authorList>
            <person name="Fiedler G."/>
            <person name="Herbstmann A.-D."/>
            <person name="Doll E."/>
            <person name="Wenning M."/>
            <person name="Brinks E."/>
            <person name="Kabisch J."/>
            <person name="Breitenwieser F."/>
            <person name="Lappann M."/>
            <person name="Boehnlein C."/>
            <person name="Franz C."/>
        </authorList>
    </citation>
    <scope>NUCLEOTIDE SEQUENCE [LARGE SCALE GENOMIC DNA]</scope>
    <source>
        <strain evidence="8 9">JCM 19841</strain>
    </source>
</reference>
<keyword evidence="5" id="KW-0067">ATP-binding</keyword>
<keyword evidence="9" id="KW-1185">Reference proteome</keyword>